<dbReference type="EMBL" id="CCYA01000233">
    <property type="protein sequence ID" value="CEH13892.1"/>
    <property type="molecule type" value="Genomic_DNA"/>
</dbReference>
<dbReference type="InterPro" id="IPR003604">
    <property type="entry name" value="Matrin/U1-like-C_Znf_C2H2"/>
</dbReference>
<dbReference type="Pfam" id="PF12108">
    <property type="entry name" value="SF3a60_bindingd"/>
    <property type="match status" value="1"/>
</dbReference>
<evidence type="ECO:0000256" key="2">
    <source>
        <dbReference type="ARBA" id="ARBA00008776"/>
    </source>
</evidence>
<dbReference type="InterPro" id="IPR021966">
    <property type="entry name" value="SF3a60_bindingd"/>
</dbReference>
<feature type="compositionally biased region" description="Acidic residues" evidence="8">
    <location>
        <begin position="421"/>
        <end position="434"/>
    </location>
</feature>
<dbReference type="InterPro" id="IPR031774">
    <property type="entry name" value="SF3A3_dom"/>
</dbReference>
<keyword evidence="4" id="KW-0479">Metal-binding</keyword>
<dbReference type="STRING" id="401625.A0A0P1BEB1"/>
<dbReference type="AlphaFoldDB" id="A0A0P1BEB1"/>
<dbReference type="GO" id="GO:0008270">
    <property type="term" value="F:zinc ion binding"/>
    <property type="evidence" value="ECO:0007669"/>
    <property type="project" value="UniProtKB-KW"/>
</dbReference>
<dbReference type="PANTHER" id="PTHR12786">
    <property type="entry name" value="SPLICING FACTOR SF3A-RELATED"/>
    <property type="match status" value="1"/>
</dbReference>
<dbReference type="OrthoDB" id="2160351at2759"/>
<comment type="similarity">
    <text evidence="2">Belongs to the SF3A3 family.</text>
</comment>
<dbReference type="InterPro" id="IPR051421">
    <property type="entry name" value="RNA_Proc_DNA_Dmg_Regulator"/>
</dbReference>
<keyword evidence="5" id="KW-0863">Zinc-finger</keyword>
<accession>A0A0P1BEB1</accession>
<dbReference type="Gene3D" id="3.30.160.60">
    <property type="entry name" value="Classic Zinc Finger"/>
    <property type="match status" value="1"/>
</dbReference>
<dbReference type="InterPro" id="IPR000690">
    <property type="entry name" value="Matrin/U1-C_Znf_C2H2"/>
</dbReference>
<evidence type="ECO:0000256" key="8">
    <source>
        <dbReference type="SAM" id="MobiDB-lite"/>
    </source>
</evidence>
<dbReference type="InterPro" id="IPR024598">
    <property type="entry name" value="SF3a60/Prp9_C"/>
</dbReference>
<protein>
    <submittedName>
        <fullName evidence="10">Rna splicing factor prp9</fullName>
    </submittedName>
</protein>
<keyword evidence="7" id="KW-0539">Nucleus</keyword>
<evidence type="ECO:0000256" key="6">
    <source>
        <dbReference type="ARBA" id="ARBA00022833"/>
    </source>
</evidence>
<dbReference type="InterPro" id="IPR013087">
    <property type="entry name" value="Znf_C2H2_type"/>
</dbReference>
<name>A0A0P1BEB1_9BASI</name>
<evidence type="ECO:0000259" key="9">
    <source>
        <dbReference type="PROSITE" id="PS50171"/>
    </source>
</evidence>
<dbReference type="SUPFAM" id="SSF57667">
    <property type="entry name" value="beta-beta-alpha zinc fingers"/>
    <property type="match status" value="1"/>
</dbReference>
<dbReference type="Pfam" id="PF16837">
    <property type="entry name" value="SF3A3"/>
    <property type="match status" value="1"/>
</dbReference>
<dbReference type="PANTHER" id="PTHR12786:SF2">
    <property type="entry name" value="SPLICING FACTOR 3A SUBUNIT 3"/>
    <property type="match status" value="1"/>
</dbReference>
<dbReference type="PROSITE" id="PS00028">
    <property type="entry name" value="ZINC_FINGER_C2H2_1"/>
    <property type="match status" value="1"/>
</dbReference>
<dbReference type="InterPro" id="IPR036236">
    <property type="entry name" value="Znf_C2H2_sf"/>
</dbReference>
<dbReference type="Pfam" id="PF12874">
    <property type="entry name" value="zf-met"/>
    <property type="match status" value="1"/>
</dbReference>
<dbReference type="GO" id="GO:0000398">
    <property type="term" value="P:mRNA splicing, via spliceosome"/>
    <property type="evidence" value="ECO:0007669"/>
    <property type="project" value="InterPro"/>
</dbReference>
<feature type="region of interest" description="Disordered" evidence="8">
    <location>
        <begin position="408"/>
        <end position="435"/>
    </location>
</feature>
<keyword evidence="6" id="KW-0862">Zinc</keyword>
<keyword evidence="3" id="KW-0597">Phosphoprotein</keyword>
<reference evidence="10 11" key="1">
    <citation type="submission" date="2014-09" db="EMBL/GenBank/DDBJ databases">
        <authorList>
            <person name="Magalhaes I.L.F."/>
            <person name="Oliveira U."/>
            <person name="Santos F.R."/>
            <person name="Vidigal T.H.D.A."/>
            <person name="Brescovit A.D."/>
            <person name="Santos A.J."/>
        </authorList>
    </citation>
    <scope>NUCLEOTIDE SEQUENCE [LARGE SCALE GENOMIC DNA]</scope>
</reference>
<dbReference type="GO" id="GO:0005681">
    <property type="term" value="C:spliceosomal complex"/>
    <property type="evidence" value="ECO:0007669"/>
    <property type="project" value="InterPro"/>
</dbReference>
<dbReference type="PROSITE" id="PS50171">
    <property type="entry name" value="ZF_MATRIN"/>
    <property type="match status" value="1"/>
</dbReference>
<feature type="region of interest" description="Disordered" evidence="8">
    <location>
        <begin position="321"/>
        <end position="340"/>
    </location>
</feature>
<dbReference type="SMART" id="SM00451">
    <property type="entry name" value="ZnF_U1"/>
    <property type="match status" value="1"/>
</dbReference>
<comment type="subcellular location">
    <subcellularLocation>
        <location evidence="1">Nucleus</location>
    </subcellularLocation>
</comment>
<evidence type="ECO:0000256" key="7">
    <source>
        <dbReference type="ARBA" id="ARBA00023242"/>
    </source>
</evidence>
<dbReference type="Proteomes" id="UP000054845">
    <property type="component" value="Unassembled WGS sequence"/>
</dbReference>
<dbReference type="GO" id="GO:0003723">
    <property type="term" value="F:RNA binding"/>
    <property type="evidence" value="ECO:0007669"/>
    <property type="project" value="InterPro"/>
</dbReference>
<evidence type="ECO:0000313" key="11">
    <source>
        <dbReference type="Proteomes" id="UP000054845"/>
    </source>
</evidence>
<evidence type="ECO:0000313" key="10">
    <source>
        <dbReference type="EMBL" id="CEH13892.1"/>
    </source>
</evidence>
<evidence type="ECO:0000256" key="4">
    <source>
        <dbReference type="ARBA" id="ARBA00022723"/>
    </source>
</evidence>
<evidence type="ECO:0000256" key="1">
    <source>
        <dbReference type="ARBA" id="ARBA00004123"/>
    </source>
</evidence>
<sequence>MASTSSLEVARATHEEIDRYESALVDLLLVPASTHKEALTRSHKASEVLDRIVERAHNLSEFYNGNGSAKRGREEELKDVLEGHPDDEEGDEADDKPMDPTLRNFYSRLKKVREYHERYPGALPDAFSLDLSSLTGVSREEEAAGGVAAGPDFLDRMFSGEEALGRYLDLYTHHEAFVNLKGVKRLPYVKYLGEFEKLAGVESRVPAETKKSEAYRRYVANLSDALFTFLRRTRPTSDVDWIELSALADFEGDWDACKVPGWEDQGSSLCKSGAAQKKQAPQSGAVDEGIWCEACKRTFAKQTVFDAHLKGGKHQKAAANLAAGNAQTSTPSGGASGPNASASEAAALEVAKQLARCKALARTEVLIRALASHLGEIVAETRANVERRAALTDAERQAEAEAAVLGMEDSGGLPTGNGDAELADQDANGDDESDDKIYNPLKLPLGWDGKPIPYWLYKLHGLRVEYRCEICSDYMYQGPKNFDRHFSESRHAFGMRALGLPNTKHFHGITKIEDALALAEKLKKQGKQQTEAENDAEEVEDEHGNTYTKRTYELLKRQGII</sequence>
<keyword evidence="11" id="KW-1185">Reference proteome</keyword>
<evidence type="ECO:0000256" key="5">
    <source>
        <dbReference type="ARBA" id="ARBA00022771"/>
    </source>
</evidence>
<evidence type="ECO:0000256" key="3">
    <source>
        <dbReference type="ARBA" id="ARBA00022553"/>
    </source>
</evidence>
<dbReference type="Pfam" id="PF11931">
    <property type="entry name" value="SF3a60_Prp9_C"/>
    <property type="match status" value="1"/>
</dbReference>
<organism evidence="10 11">
    <name type="scientific">Ceraceosorus bombacis</name>
    <dbReference type="NCBI Taxonomy" id="401625"/>
    <lineage>
        <taxon>Eukaryota</taxon>
        <taxon>Fungi</taxon>
        <taxon>Dikarya</taxon>
        <taxon>Basidiomycota</taxon>
        <taxon>Ustilaginomycotina</taxon>
        <taxon>Exobasidiomycetes</taxon>
        <taxon>Ceraceosorales</taxon>
        <taxon>Ceraceosoraceae</taxon>
        <taxon>Ceraceosorus</taxon>
    </lineage>
</organism>
<feature type="domain" description="Matrin-type" evidence="9">
    <location>
        <begin position="466"/>
        <end position="497"/>
    </location>
</feature>
<proteinExistence type="inferred from homology"/>